<proteinExistence type="predicted"/>
<protein>
    <submittedName>
        <fullName evidence="1">Uncharacterized protein</fullName>
    </submittedName>
</protein>
<gene>
    <name evidence="1" type="ORF">LGH74_01380</name>
</gene>
<reference evidence="1" key="1">
    <citation type="submission" date="2021-10" db="EMBL/GenBank/DDBJ databases">
        <authorList>
            <person name="Dean J.D."/>
            <person name="Kim M.K."/>
            <person name="Newey C.N."/>
            <person name="Stoker T.S."/>
            <person name="Thompson D.W."/>
            <person name="Grose J.H."/>
        </authorList>
    </citation>
    <scope>NUCLEOTIDE SEQUENCE</scope>
    <source>
        <strain evidence="1">BT178</strain>
    </source>
</reference>
<accession>A0ABS8ALE0</accession>
<keyword evidence="2" id="KW-1185">Reference proteome</keyword>
<dbReference type="EMBL" id="JAJADR010000001">
    <property type="protein sequence ID" value="MCB2406616.1"/>
    <property type="molecule type" value="Genomic_DNA"/>
</dbReference>
<dbReference type="Proteomes" id="UP001165296">
    <property type="component" value="Unassembled WGS sequence"/>
</dbReference>
<sequence>MLRFLIFVLAGVWLFVTPGLAQKTAASDSDYLDWSATRRITAADFQLKLRPNSNLRGSNAMYHFGMEGHMFELLGKTGHNSIRNQLLRSASWLDTTNRADVSQQIRFQQTLFDIQEIYIRRMRQQVRANATKILLFGKPDVNELMTAQMKECQQRQVSCTEETNYAALPEKQVSWEQQILVELQELQAFAAKE</sequence>
<dbReference type="RefSeq" id="WP_226170747.1">
    <property type="nucleotide sequence ID" value="NZ_JAJADR010000001.1"/>
</dbReference>
<evidence type="ECO:0000313" key="1">
    <source>
        <dbReference type="EMBL" id="MCB2406616.1"/>
    </source>
</evidence>
<organism evidence="1 2">
    <name type="scientific">Hymenobacter lucidus</name>
    <dbReference type="NCBI Taxonomy" id="2880930"/>
    <lineage>
        <taxon>Bacteria</taxon>
        <taxon>Pseudomonadati</taxon>
        <taxon>Bacteroidota</taxon>
        <taxon>Cytophagia</taxon>
        <taxon>Cytophagales</taxon>
        <taxon>Hymenobacteraceae</taxon>
        <taxon>Hymenobacter</taxon>
    </lineage>
</organism>
<name>A0ABS8ALE0_9BACT</name>
<evidence type="ECO:0000313" key="2">
    <source>
        <dbReference type="Proteomes" id="UP001165296"/>
    </source>
</evidence>
<comment type="caution">
    <text evidence="1">The sequence shown here is derived from an EMBL/GenBank/DDBJ whole genome shotgun (WGS) entry which is preliminary data.</text>
</comment>